<protein>
    <submittedName>
        <fullName evidence="3">MSP domain-containing protein</fullName>
    </submittedName>
</protein>
<evidence type="ECO:0000313" key="2">
    <source>
        <dbReference type="Proteomes" id="UP000267027"/>
    </source>
</evidence>
<dbReference type="AlphaFoldDB" id="A0A0R3PRP4"/>
<accession>A0A0R3PRP4</accession>
<dbReference type="EMBL" id="UYYA01004127">
    <property type="protein sequence ID" value="VDM59783.1"/>
    <property type="molecule type" value="Genomic_DNA"/>
</dbReference>
<evidence type="ECO:0000313" key="1">
    <source>
        <dbReference type="EMBL" id="VDM59783.1"/>
    </source>
</evidence>
<name>A0A0R3PRP4_ANGCS</name>
<dbReference type="WBParaSite" id="ACOC_0000819701-mRNA-1">
    <property type="protein sequence ID" value="ACOC_0000819701-mRNA-1"/>
    <property type="gene ID" value="ACOC_0000819701"/>
</dbReference>
<organism evidence="3">
    <name type="scientific">Angiostrongylus costaricensis</name>
    <name type="common">Nematode worm</name>
    <dbReference type="NCBI Taxonomy" id="334426"/>
    <lineage>
        <taxon>Eukaryota</taxon>
        <taxon>Metazoa</taxon>
        <taxon>Ecdysozoa</taxon>
        <taxon>Nematoda</taxon>
        <taxon>Chromadorea</taxon>
        <taxon>Rhabditida</taxon>
        <taxon>Rhabditina</taxon>
        <taxon>Rhabditomorpha</taxon>
        <taxon>Strongyloidea</taxon>
        <taxon>Metastrongylidae</taxon>
        <taxon>Angiostrongylus</taxon>
    </lineage>
</organism>
<sequence length="104" mass="12066">MDISFSESMVKLNKGVHCELRNEYAFTGIDAKMHSPTFKIKLAAYYVEKKERVIRIQLAPMKECSRELEFEKALTPNDPSREAYGMLQAPEQKLLFRSIMFSTI</sequence>
<gene>
    <name evidence="1" type="ORF">ACOC_LOCUS8198</name>
</gene>
<keyword evidence="2" id="KW-1185">Reference proteome</keyword>
<dbReference type="Proteomes" id="UP000267027">
    <property type="component" value="Unassembled WGS sequence"/>
</dbReference>
<reference evidence="3" key="1">
    <citation type="submission" date="2017-02" db="UniProtKB">
        <authorList>
            <consortium name="WormBaseParasite"/>
        </authorList>
    </citation>
    <scope>IDENTIFICATION</scope>
</reference>
<evidence type="ECO:0000313" key="3">
    <source>
        <dbReference type="WBParaSite" id="ACOC_0000819701-mRNA-1"/>
    </source>
</evidence>
<reference evidence="1 2" key="2">
    <citation type="submission" date="2018-11" db="EMBL/GenBank/DDBJ databases">
        <authorList>
            <consortium name="Pathogen Informatics"/>
        </authorList>
    </citation>
    <scope>NUCLEOTIDE SEQUENCE [LARGE SCALE GENOMIC DNA]</scope>
    <source>
        <strain evidence="1 2">Costa Rica</strain>
    </source>
</reference>
<proteinExistence type="predicted"/>